<feature type="domain" description="W2" evidence="7">
    <location>
        <begin position="674"/>
        <end position="843"/>
    </location>
</feature>
<comment type="subcellular location">
    <subcellularLocation>
        <location evidence="1">Cytoplasm</location>
        <location evidence="1">Cytosol</location>
    </subcellularLocation>
</comment>
<evidence type="ECO:0000256" key="6">
    <source>
        <dbReference type="ARBA" id="ARBA00046432"/>
    </source>
</evidence>
<evidence type="ECO:0000256" key="2">
    <source>
        <dbReference type="ARBA" id="ARBA00007878"/>
    </source>
</evidence>
<evidence type="ECO:0000256" key="5">
    <source>
        <dbReference type="ARBA" id="ARBA00044345"/>
    </source>
</evidence>
<protein>
    <recommendedName>
        <fullName evidence="4">Translation initiation factor eIF2B subunit epsilon</fullName>
    </recommendedName>
    <alternativeName>
        <fullName evidence="5">eIF2B GDP-GTP exchange factor subunit epsilon</fullName>
    </alternativeName>
</protein>
<dbReference type="Pfam" id="PF00483">
    <property type="entry name" value="NTP_transferase"/>
    <property type="match status" value="1"/>
</dbReference>
<dbReference type="InterPro" id="IPR056764">
    <property type="entry name" value="LbH_EIF2B3/5"/>
</dbReference>
<dbReference type="Gene3D" id="1.25.40.180">
    <property type="match status" value="1"/>
</dbReference>
<dbReference type="SUPFAM" id="SSF48371">
    <property type="entry name" value="ARM repeat"/>
    <property type="match status" value="1"/>
</dbReference>
<dbReference type="Pfam" id="PF25084">
    <property type="entry name" value="LbH_EIF2B"/>
    <property type="match status" value="1"/>
</dbReference>
<dbReference type="SUPFAM" id="SSF53448">
    <property type="entry name" value="Nucleotide-diphospho-sugar transferases"/>
    <property type="match status" value="1"/>
</dbReference>
<reference evidence="8" key="1">
    <citation type="submission" date="2022-12" db="EMBL/GenBank/DDBJ databases">
        <title>Draft genome assemblies for two species of Escallonia (Escalloniales).</title>
        <authorList>
            <person name="Chanderbali A."/>
            <person name="Dervinis C."/>
            <person name="Anghel I."/>
            <person name="Soltis D."/>
            <person name="Soltis P."/>
            <person name="Zapata F."/>
        </authorList>
    </citation>
    <scope>NUCLEOTIDE SEQUENCE</scope>
    <source>
        <strain evidence="8">UCBG92.1500</strain>
        <tissue evidence="8">Leaf</tissue>
    </source>
</reference>
<dbReference type="EMBL" id="JAVXUO010001996">
    <property type="protein sequence ID" value="KAK2977363.1"/>
    <property type="molecule type" value="Genomic_DNA"/>
</dbReference>
<keyword evidence="9" id="KW-1185">Reference proteome</keyword>
<dbReference type="CDD" id="cd05787">
    <property type="entry name" value="LbH_eIF2B_epsilon"/>
    <property type="match status" value="1"/>
</dbReference>
<dbReference type="GO" id="GO:0005085">
    <property type="term" value="F:guanyl-nucleotide exchange factor activity"/>
    <property type="evidence" value="ECO:0007669"/>
    <property type="project" value="InterPro"/>
</dbReference>
<dbReference type="FunFam" id="3.90.550.10:FF:000106">
    <property type="entry name" value="Translation initiation factor eIF-2B subunit epsilon"/>
    <property type="match status" value="1"/>
</dbReference>
<dbReference type="CDD" id="cd11558">
    <property type="entry name" value="W2_eIF2B_epsilon"/>
    <property type="match status" value="1"/>
</dbReference>
<comment type="subunit">
    <text evidence="6">Component of the translation initiation factor 2B (eIF2B) complex which is a heterodecamer of two sets of five different subunits: alpha, beta, gamma, delta and epsilon. Subunits alpha, beta and delta comprise a regulatory subcomplex and subunits epsilon and gamma comprise a catalytic subcomplex. Within the complex, the hexameric regulatory complex resides at the center, with the two heterodimeric catalytic subcomplexes bound on opposite sides.</text>
</comment>
<evidence type="ECO:0000259" key="7">
    <source>
        <dbReference type="PROSITE" id="PS51363"/>
    </source>
</evidence>
<evidence type="ECO:0000313" key="8">
    <source>
        <dbReference type="EMBL" id="KAK2977363.1"/>
    </source>
</evidence>
<dbReference type="Proteomes" id="UP001187471">
    <property type="component" value="Unassembled WGS sequence"/>
</dbReference>
<dbReference type="InterPro" id="IPR016024">
    <property type="entry name" value="ARM-type_fold"/>
</dbReference>
<gene>
    <name evidence="8" type="ORF">RJ640_013342</name>
</gene>
<dbReference type="Gene3D" id="2.160.10.10">
    <property type="entry name" value="Hexapeptide repeat proteins"/>
    <property type="match status" value="1"/>
</dbReference>
<dbReference type="GO" id="GO:0003743">
    <property type="term" value="F:translation initiation factor activity"/>
    <property type="evidence" value="ECO:0007669"/>
    <property type="project" value="TreeGrafter"/>
</dbReference>
<dbReference type="GO" id="GO:0031369">
    <property type="term" value="F:translation initiation factor binding"/>
    <property type="evidence" value="ECO:0007669"/>
    <property type="project" value="InterPro"/>
</dbReference>
<dbReference type="PROSITE" id="PS51363">
    <property type="entry name" value="W2"/>
    <property type="match status" value="1"/>
</dbReference>
<proteinExistence type="inferred from homology"/>
<evidence type="ECO:0000256" key="1">
    <source>
        <dbReference type="ARBA" id="ARBA00004514"/>
    </source>
</evidence>
<dbReference type="Pfam" id="PF02020">
    <property type="entry name" value="W2"/>
    <property type="match status" value="1"/>
</dbReference>
<name>A0AA88R1G6_9ASTE</name>
<dbReference type="FunFam" id="2.160.10.10:FF:000029">
    <property type="entry name" value="Trimeric LpxA-like enzyme"/>
    <property type="match status" value="1"/>
</dbReference>
<dbReference type="InterPro" id="IPR044123">
    <property type="entry name" value="W2_eIF2B_epsilon"/>
</dbReference>
<keyword evidence="3" id="KW-0963">Cytoplasm</keyword>
<dbReference type="GO" id="GO:0005851">
    <property type="term" value="C:eukaryotic translation initiation factor 2B complex"/>
    <property type="evidence" value="ECO:0007669"/>
    <property type="project" value="TreeGrafter"/>
</dbReference>
<dbReference type="PANTHER" id="PTHR45887">
    <property type="entry name" value="TRANSLATION INITIATION FACTOR EIF-2B SUBUNIT EPSILON"/>
    <property type="match status" value="1"/>
</dbReference>
<evidence type="ECO:0000313" key="9">
    <source>
        <dbReference type="Proteomes" id="UP001187471"/>
    </source>
</evidence>
<dbReference type="InterPro" id="IPR051956">
    <property type="entry name" value="eIF2B_epsilon"/>
</dbReference>
<accession>A0AA88R1G6</accession>
<comment type="caution">
    <text evidence="8">The sequence shown here is derived from an EMBL/GenBank/DDBJ whole genome shotgun (WGS) entry which is preliminary data.</text>
</comment>
<dbReference type="CDD" id="cd04197">
    <property type="entry name" value="eIF-2B_epsilon_N"/>
    <property type="match status" value="1"/>
</dbReference>
<dbReference type="InterPro" id="IPR029044">
    <property type="entry name" value="Nucleotide-diphossugar_trans"/>
</dbReference>
<dbReference type="GO" id="GO:0005829">
    <property type="term" value="C:cytosol"/>
    <property type="evidence" value="ECO:0007669"/>
    <property type="project" value="UniProtKB-SubCell"/>
</dbReference>
<organism evidence="8 9">
    <name type="scientific">Escallonia rubra</name>
    <dbReference type="NCBI Taxonomy" id="112253"/>
    <lineage>
        <taxon>Eukaryota</taxon>
        <taxon>Viridiplantae</taxon>
        <taxon>Streptophyta</taxon>
        <taxon>Embryophyta</taxon>
        <taxon>Tracheophyta</taxon>
        <taxon>Spermatophyta</taxon>
        <taxon>Magnoliopsida</taxon>
        <taxon>eudicotyledons</taxon>
        <taxon>Gunneridae</taxon>
        <taxon>Pentapetalae</taxon>
        <taxon>asterids</taxon>
        <taxon>campanulids</taxon>
        <taxon>Escalloniales</taxon>
        <taxon>Escalloniaceae</taxon>
        <taxon>Escallonia</taxon>
    </lineage>
</organism>
<dbReference type="PANTHER" id="PTHR45887:SF1">
    <property type="entry name" value="TRANSLATION INITIATION FACTOR EIF-2B SUBUNIT EPSILON"/>
    <property type="match status" value="1"/>
</dbReference>
<dbReference type="InterPro" id="IPR003307">
    <property type="entry name" value="W2_domain"/>
</dbReference>
<dbReference type="FunFam" id="1.25.40.180:FF:000022">
    <property type="entry name" value="Translation initiation factor eIF-2B epsilon subunit"/>
    <property type="match status" value="1"/>
</dbReference>
<evidence type="ECO:0000256" key="3">
    <source>
        <dbReference type="ARBA" id="ARBA00022490"/>
    </source>
</evidence>
<dbReference type="Gene3D" id="3.90.550.10">
    <property type="entry name" value="Spore Coat Polysaccharide Biosynthesis Protein SpsA, Chain A"/>
    <property type="match status" value="1"/>
</dbReference>
<comment type="similarity">
    <text evidence="2">Belongs to the eIF-2B gamma/epsilon subunits family.</text>
</comment>
<sequence>MVAKKGGSRGGGASEVAEEDLARVPLQAILLADSFAQKFRPITLERPKVLLPLVNVPMIDYTLAWLESAGVEEVFVFCCAHSKQVVDYLDNSKWFDQPNFSVTTIESHNSVSAGDALRLIYERNVRTFRKNWRMWTVDEIFGIDCLRWDYKDTRSIHAIAYLGAGLDINGDFILISGDTVSNMLLTQALREHKERRRKDSNAVMTMVVKQSKPSPVTHQSRLGTEELIIAIDPDTKQLLYYEDKADHLKGTITLDKVLLADNPSISLHNDKQDCYIDICSPEVLSLFTDNFDYQHLRRHFVKGLLVDDIMGYKIFTHEIHSSYAARIDNFRSYDTISKDIIQRWTFPLVPDVQIFRNCATKLERQGMYRASGVRQSRSAQIGPFSVIGNGTTIGDNTVISNSVVGEGCTIGSNVSIEGCYIWHTVTIEDGCKLRHAIVCDGVLMKSGAILEPGGVLSFKVVIGQQFVVPAYSKVSLLRQPIKQDSDEELEYADEGSGIETPCNFWKLCFLTFSGTISNTQDKLNGELRDDSSEMRCRAASEVYEFPVGNHCFVGVVDNMFVLVLVFDRRSFSFLVMIHNLGSKGVCVSLTNHCNHQVGNGGVGFIWSVSEGGHDEEWRQSIAPIPADKLIEAAQATNDDLYRFTQDGNVLPPSGELEPGSTMNGSDSDEIDRIREDSAYFEREVEATFLRAVNENIKEDLVILEVNSLRLSYNLTSEDCAGALFYSMMKFALDVPHSSANELVKNAGDVITTWQKLLGYYLPSIDEEIEVIMKFEEMCLESAKEYSSVFVQILHLLYDKDIIKEEAILSWAAEKEGADESDKIFVKQSEKLIQWLNEASEEED</sequence>
<evidence type="ECO:0000256" key="4">
    <source>
        <dbReference type="ARBA" id="ARBA00044144"/>
    </source>
</evidence>
<dbReference type="InterPro" id="IPR035543">
    <property type="entry name" value="eIF-2B_epsilon_N"/>
</dbReference>
<dbReference type="AlphaFoldDB" id="A0AA88R1G6"/>
<dbReference type="SMART" id="SM00515">
    <property type="entry name" value="eIF5C"/>
    <property type="match status" value="1"/>
</dbReference>
<dbReference type="InterPro" id="IPR005835">
    <property type="entry name" value="NTP_transferase_dom"/>
</dbReference>